<evidence type="ECO:0000259" key="2">
    <source>
        <dbReference type="Pfam" id="PF07859"/>
    </source>
</evidence>
<dbReference type="InterPro" id="IPR050300">
    <property type="entry name" value="GDXG_lipolytic_enzyme"/>
</dbReference>
<dbReference type="GO" id="GO:0016787">
    <property type="term" value="F:hydrolase activity"/>
    <property type="evidence" value="ECO:0007669"/>
    <property type="project" value="UniProtKB-KW"/>
</dbReference>
<gene>
    <name evidence="3" type="ORF">TWF694_000501</name>
</gene>
<dbReference type="Gene3D" id="3.40.50.1820">
    <property type="entry name" value="alpha/beta hydrolase"/>
    <property type="match status" value="1"/>
</dbReference>
<dbReference type="Pfam" id="PF07859">
    <property type="entry name" value="Abhydrolase_3"/>
    <property type="match status" value="1"/>
</dbReference>
<dbReference type="InterPro" id="IPR029058">
    <property type="entry name" value="AB_hydrolase_fold"/>
</dbReference>
<evidence type="ECO:0000313" key="3">
    <source>
        <dbReference type="EMBL" id="KAK6543769.1"/>
    </source>
</evidence>
<evidence type="ECO:0000313" key="4">
    <source>
        <dbReference type="Proteomes" id="UP001365542"/>
    </source>
</evidence>
<dbReference type="InterPro" id="IPR013094">
    <property type="entry name" value="AB_hydrolase_3"/>
</dbReference>
<accession>A0AAV9XP53</accession>
<reference evidence="3 4" key="1">
    <citation type="submission" date="2019-10" db="EMBL/GenBank/DDBJ databases">
        <authorList>
            <person name="Palmer J.M."/>
        </authorList>
    </citation>
    <scope>NUCLEOTIDE SEQUENCE [LARGE SCALE GENOMIC DNA]</scope>
    <source>
        <strain evidence="3 4">TWF694</strain>
    </source>
</reference>
<dbReference type="Proteomes" id="UP001365542">
    <property type="component" value="Unassembled WGS sequence"/>
</dbReference>
<dbReference type="AlphaFoldDB" id="A0AAV9XP53"/>
<feature type="domain" description="Alpha/beta hydrolase fold-3" evidence="2">
    <location>
        <begin position="172"/>
        <end position="417"/>
    </location>
</feature>
<protein>
    <recommendedName>
        <fullName evidence="2">Alpha/beta hydrolase fold-3 domain-containing protein</fullName>
    </recommendedName>
</protein>
<dbReference type="PANTHER" id="PTHR48081:SF8">
    <property type="entry name" value="ALPHA_BETA HYDROLASE FOLD-3 DOMAIN-CONTAINING PROTEIN-RELATED"/>
    <property type="match status" value="1"/>
</dbReference>
<dbReference type="EMBL" id="JAVHJO010000001">
    <property type="protein sequence ID" value="KAK6543769.1"/>
    <property type="molecule type" value="Genomic_DNA"/>
</dbReference>
<evidence type="ECO:0000256" key="1">
    <source>
        <dbReference type="ARBA" id="ARBA00022801"/>
    </source>
</evidence>
<organism evidence="3 4">
    <name type="scientific">Orbilia ellipsospora</name>
    <dbReference type="NCBI Taxonomy" id="2528407"/>
    <lineage>
        <taxon>Eukaryota</taxon>
        <taxon>Fungi</taxon>
        <taxon>Dikarya</taxon>
        <taxon>Ascomycota</taxon>
        <taxon>Pezizomycotina</taxon>
        <taxon>Orbiliomycetes</taxon>
        <taxon>Orbiliales</taxon>
        <taxon>Orbiliaceae</taxon>
        <taxon>Orbilia</taxon>
    </lineage>
</organism>
<comment type="caution">
    <text evidence="3">The sequence shown here is derived from an EMBL/GenBank/DDBJ whole genome shotgun (WGS) entry which is preliminary data.</text>
</comment>
<proteinExistence type="predicted"/>
<keyword evidence="1" id="KW-0378">Hydrolase</keyword>
<dbReference type="SUPFAM" id="SSF53474">
    <property type="entry name" value="alpha/beta-Hydrolases"/>
    <property type="match status" value="1"/>
</dbReference>
<name>A0AAV9XP53_9PEZI</name>
<sequence length="462" mass="51533">MTTATLTTPAIHISDYNSSESTLSDDGDDARTSPCNPSIEALKIPTGHMNLPSLERTHSSPSTGTVQYLCVPRRPTIRRSISNTSTRTIDAIVKRSRWSLHLEAATWRNLMSIGMYLHTVAHPRPPAPTFTKVIPATLSPHKGHIKLQFYCPIGWPNKPRGKDNDVYGFPAMVNFHGGGFTIGSATDDCRWADAVRRAVDCILVSVEYRRAPEFPFPTAVEDGVDAIFYLTHHAKELNIDINRLSVSGFSAGGNMAFTVPLRWQYECRALMGIPTDVTGGTPLPPDAASEGAFSMSRRGGKIVTICAWYPSLDFTNPRCDRRKTNVRPDKGMPEFFTNLFDASYLYPPKSIDVASPYLSPGVASDGLLQGLPKDILMYTCEYDELCAEGLRFRDRLRSEPLNKNVIWKMVEKQPHAWDKSPNGKDPERDKFYTEACKKLRGIFYGSEEELAPPENSKHKSKK</sequence>
<keyword evidence="4" id="KW-1185">Reference proteome</keyword>
<dbReference type="PANTHER" id="PTHR48081">
    <property type="entry name" value="AB HYDROLASE SUPERFAMILY PROTEIN C4A8.06C"/>
    <property type="match status" value="1"/>
</dbReference>